<name>A0A0G1DK49_9BACT</name>
<dbReference type="Pfam" id="PF05853">
    <property type="entry name" value="BKACE"/>
    <property type="match status" value="1"/>
</dbReference>
<dbReference type="STRING" id="1618443.UV73_C0003G0162"/>
<evidence type="ECO:0000313" key="6">
    <source>
        <dbReference type="Proteomes" id="UP000034894"/>
    </source>
</evidence>
<evidence type="ECO:0008006" key="7">
    <source>
        <dbReference type="Google" id="ProtNLM"/>
    </source>
</evidence>
<dbReference type="Proteomes" id="UP000034894">
    <property type="component" value="Unassembled WGS sequence"/>
</dbReference>
<keyword evidence="3" id="KW-0479">Metal-binding</keyword>
<keyword evidence="2" id="KW-0808">Transferase</keyword>
<dbReference type="PANTHER" id="PTHR37418:SF2">
    <property type="entry name" value="3-KETO-5-AMINOHEXANOATE CLEAVAGE ENZYME"/>
    <property type="match status" value="1"/>
</dbReference>
<dbReference type="GO" id="GO:0046872">
    <property type="term" value="F:metal ion binding"/>
    <property type="evidence" value="ECO:0007669"/>
    <property type="project" value="UniProtKB-KW"/>
</dbReference>
<dbReference type="Gene3D" id="3.20.20.70">
    <property type="entry name" value="Aldolase class I"/>
    <property type="match status" value="1"/>
</dbReference>
<proteinExistence type="predicted"/>
<accession>A0A0G1DK49</accession>
<gene>
    <name evidence="5" type="ORF">UV73_C0003G0162</name>
</gene>
<dbReference type="AlphaFoldDB" id="A0A0G1DK49"/>
<organism evidence="5 6">
    <name type="scientific">Candidatus Gottesmanbacteria bacterium GW2011_GWA2_43_14</name>
    <dbReference type="NCBI Taxonomy" id="1618443"/>
    <lineage>
        <taxon>Bacteria</taxon>
        <taxon>Candidatus Gottesmaniibacteriota</taxon>
    </lineage>
</organism>
<evidence type="ECO:0000256" key="3">
    <source>
        <dbReference type="ARBA" id="ARBA00022723"/>
    </source>
</evidence>
<dbReference type="InterPro" id="IPR058240">
    <property type="entry name" value="rSAM_sf"/>
</dbReference>
<sequence>MISAPLIINVCLTGNVPGKKDNPSVPLSPPEIIRDAAAVIKLGATMLHLHARDKDGKPHYHKNIFAEIITGIRKINSHVVICATTSGRIFQKHRERSHVLELNGGQKPDFASLTLGSFNFPKEACLNSPETIMHLASVMKKRKIQPEWEIFEPGMINYGLYLIRKGLLDTPRWINIFLGSLGTSPFDHRTADLFLSMMKPDWRFAITGVGKYQYPANLFSLTAGGHIRVGLEDSFYMDGDKKEPATNAKLVERIIRVAKSMGRPLADTRTTRKLLGL</sequence>
<dbReference type="InterPro" id="IPR008567">
    <property type="entry name" value="BKACE"/>
</dbReference>
<evidence type="ECO:0000256" key="2">
    <source>
        <dbReference type="ARBA" id="ARBA00022679"/>
    </source>
</evidence>
<dbReference type="InterPro" id="IPR013785">
    <property type="entry name" value="Aldolase_TIM"/>
</dbReference>
<protein>
    <recommendedName>
        <fullName evidence="7">3-keto-5-aminohexanoate cleavage protein</fullName>
    </recommendedName>
</protein>
<reference evidence="5 6" key="1">
    <citation type="journal article" date="2015" name="Nature">
        <title>rRNA introns, odd ribosomes, and small enigmatic genomes across a large radiation of phyla.</title>
        <authorList>
            <person name="Brown C.T."/>
            <person name="Hug L.A."/>
            <person name="Thomas B.C."/>
            <person name="Sharon I."/>
            <person name="Castelle C.J."/>
            <person name="Singh A."/>
            <person name="Wilkins M.J."/>
            <person name="Williams K.H."/>
            <person name="Banfield J.F."/>
        </authorList>
    </citation>
    <scope>NUCLEOTIDE SEQUENCE [LARGE SCALE GENOMIC DNA]</scope>
</reference>
<comment type="caution">
    <text evidence="5">The sequence shown here is derived from an EMBL/GenBank/DDBJ whole genome shotgun (WGS) entry which is preliminary data.</text>
</comment>
<dbReference type="EMBL" id="LCFP01000003">
    <property type="protein sequence ID" value="KKS98220.1"/>
    <property type="molecule type" value="Genomic_DNA"/>
</dbReference>
<evidence type="ECO:0000256" key="4">
    <source>
        <dbReference type="ARBA" id="ARBA00022833"/>
    </source>
</evidence>
<dbReference type="SUPFAM" id="SSF102114">
    <property type="entry name" value="Radical SAM enzymes"/>
    <property type="match status" value="1"/>
</dbReference>
<keyword evidence="4" id="KW-0862">Zinc</keyword>
<evidence type="ECO:0000313" key="5">
    <source>
        <dbReference type="EMBL" id="KKS98220.1"/>
    </source>
</evidence>
<comment type="cofactor">
    <cofactor evidence="1">
        <name>Zn(2+)</name>
        <dbReference type="ChEBI" id="CHEBI:29105"/>
    </cofactor>
</comment>
<dbReference type="GO" id="GO:0043720">
    <property type="term" value="F:3-keto-5-aminohexanoate cleavage activity"/>
    <property type="evidence" value="ECO:0007669"/>
    <property type="project" value="InterPro"/>
</dbReference>
<dbReference type="PANTHER" id="PTHR37418">
    <property type="entry name" value="3-KETO-5-AMINOHEXANOATE CLEAVAGE ENZYME-RELATED"/>
    <property type="match status" value="1"/>
</dbReference>
<evidence type="ECO:0000256" key="1">
    <source>
        <dbReference type="ARBA" id="ARBA00001947"/>
    </source>
</evidence>